<feature type="region of interest" description="Disordered" evidence="1">
    <location>
        <begin position="1"/>
        <end position="24"/>
    </location>
</feature>
<name>A0ABP7BQU5_9MICC</name>
<comment type="caution">
    <text evidence="2">The sequence shown here is derived from an EMBL/GenBank/DDBJ whole genome shotgun (WGS) entry which is preliminary data.</text>
</comment>
<organism evidence="2 3">
    <name type="scientific">Arthrobacter ginkgonis</name>
    <dbReference type="NCBI Taxonomy" id="1630594"/>
    <lineage>
        <taxon>Bacteria</taxon>
        <taxon>Bacillati</taxon>
        <taxon>Actinomycetota</taxon>
        <taxon>Actinomycetes</taxon>
        <taxon>Micrococcales</taxon>
        <taxon>Micrococcaceae</taxon>
        <taxon>Arthrobacter</taxon>
    </lineage>
</organism>
<protein>
    <submittedName>
        <fullName evidence="2">DUF4193 domain-containing protein</fullName>
    </submittedName>
</protein>
<dbReference type="Pfam" id="PF13834">
    <property type="entry name" value="DUF4193"/>
    <property type="match status" value="1"/>
</dbReference>
<accession>A0ABP7BQU5</accession>
<feature type="compositionally biased region" description="Basic and acidic residues" evidence="1">
    <location>
        <begin position="1"/>
        <end position="12"/>
    </location>
</feature>
<keyword evidence="3" id="KW-1185">Reference proteome</keyword>
<dbReference type="RefSeq" id="WP_345147732.1">
    <property type="nucleotide sequence ID" value="NZ_BAABEO010000001.1"/>
</dbReference>
<dbReference type="EMBL" id="BAABEO010000001">
    <property type="protein sequence ID" value="GAA3666352.1"/>
    <property type="molecule type" value="Genomic_DNA"/>
</dbReference>
<dbReference type="Proteomes" id="UP001500752">
    <property type="component" value="Unassembled WGS sequence"/>
</dbReference>
<dbReference type="InterPro" id="IPR025242">
    <property type="entry name" value="DUF4193"/>
</dbReference>
<proteinExistence type="predicted"/>
<evidence type="ECO:0000256" key="1">
    <source>
        <dbReference type="SAM" id="MobiDB-lite"/>
    </source>
</evidence>
<sequence length="99" mass="10895">MAQDYDAARPEVAEQSEETYKSVRSMAAPTARTVVEELDVAEDVDGLELPGAIVNDELVVAVIPQGEDEFVCGSCFTVRHRSQLVREKDGTAYCRDCEL</sequence>
<evidence type="ECO:0000313" key="2">
    <source>
        <dbReference type="EMBL" id="GAA3666352.1"/>
    </source>
</evidence>
<gene>
    <name evidence="2" type="ORF">GCM10023081_01510</name>
</gene>
<reference evidence="3" key="1">
    <citation type="journal article" date="2019" name="Int. J. Syst. Evol. Microbiol.">
        <title>The Global Catalogue of Microorganisms (GCM) 10K type strain sequencing project: providing services to taxonomists for standard genome sequencing and annotation.</title>
        <authorList>
            <consortium name="The Broad Institute Genomics Platform"/>
            <consortium name="The Broad Institute Genome Sequencing Center for Infectious Disease"/>
            <person name="Wu L."/>
            <person name="Ma J."/>
        </authorList>
    </citation>
    <scope>NUCLEOTIDE SEQUENCE [LARGE SCALE GENOMIC DNA]</scope>
    <source>
        <strain evidence="3">JCM 30742</strain>
    </source>
</reference>
<evidence type="ECO:0000313" key="3">
    <source>
        <dbReference type="Proteomes" id="UP001500752"/>
    </source>
</evidence>